<proteinExistence type="inferred from homology"/>
<protein>
    <recommendedName>
        <fullName evidence="9">indole-3-pyruvate monooxygenase</fullName>
        <ecNumber evidence="9">1.14.13.168</ecNumber>
    </recommendedName>
</protein>
<dbReference type="PANTHER" id="PTHR43539:SF42">
    <property type="entry name" value="OS01G0273800 PROTEIN"/>
    <property type="match status" value="1"/>
</dbReference>
<keyword evidence="6" id="KW-0521">NADP</keyword>
<keyword evidence="12" id="KW-0503">Monooxygenase</keyword>
<dbReference type="GO" id="GO:0009851">
    <property type="term" value="P:auxin biosynthetic process"/>
    <property type="evidence" value="ECO:0007669"/>
    <property type="project" value="UniProtKB-KW"/>
</dbReference>
<keyword evidence="8" id="KW-0073">Auxin biosynthesis</keyword>
<evidence type="ECO:0000256" key="11">
    <source>
        <dbReference type="SAM" id="MobiDB-lite"/>
    </source>
</evidence>
<evidence type="ECO:0000256" key="8">
    <source>
        <dbReference type="ARBA" id="ARBA00023070"/>
    </source>
</evidence>
<evidence type="ECO:0000256" key="3">
    <source>
        <dbReference type="ARBA" id="ARBA00009183"/>
    </source>
</evidence>
<dbReference type="SUPFAM" id="SSF51905">
    <property type="entry name" value="FAD/NAD(P)-binding domain"/>
    <property type="match status" value="2"/>
</dbReference>
<organism evidence="12 13">
    <name type="scientific">Salvia divinorum</name>
    <name type="common">Maria pastora</name>
    <name type="synonym">Diviner's sage</name>
    <dbReference type="NCBI Taxonomy" id="28513"/>
    <lineage>
        <taxon>Eukaryota</taxon>
        <taxon>Viridiplantae</taxon>
        <taxon>Streptophyta</taxon>
        <taxon>Embryophyta</taxon>
        <taxon>Tracheophyta</taxon>
        <taxon>Spermatophyta</taxon>
        <taxon>Magnoliopsida</taxon>
        <taxon>eudicotyledons</taxon>
        <taxon>Gunneridae</taxon>
        <taxon>Pentapetalae</taxon>
        <taxon>asterids</taxon>
        <taxon>lamiids</taxon>
        <taxon>Lamiales</taxon>
        <taxon>Lamiaceae</taxon>
        <taxon>Nepetoideae</taxon>
        <taxon>Mentheae</taxon>
        <taxon>Salviinae</taxon>
        <taxon>Salvia</taxon>
        <taxon>Salvia subgen. Calosphace</taxon>
    </lineage>
</organism>
<accession>A0ABD1IHT8</accession>
<dbReference type="InterPro" id="IPR050982">
    <property type="entry name" value="Auxin_biosynth/cation_transpt"/>
</dbReference>
<reference evidence="12 13" key="1">
    <citation type="submission" date="2024-06" db="EMBL/GenBank/DDBJ databases">
        <title>A chromosome level genome sequence of Diviner's sage (Salvia divinorum).</title>
        <authorList>
            <person name="Ford S.A."/>
            <person name="Ro D.-K."/>
            <person name="Ness R.W."/>
            <person name="Phillips M.A."/>
        </authorList>
    </citation>
    <scope>NUCLEOTIDE SEQUENCE [LARGE SCALE GENOMIC DNA]</scope>
    <source>
        <strain evidence="12">SAF-2024a</strain>
        <tissue evidence="12">Leaf</tissue>
    </source>
</reference>
<keyword evidence="5" id="KW-0274">FAD</keyword>
<evidence type="ECO:0000256" key="2">
    <source>
        <dbReference type="ARBA" id="ARBA00004814"/>
    </source>
</evidence>
<evidence type="ECO:0000256" key="1">
    <source>
        <dbReference type="ARBA" id="ARBA00001974"/>
    </source>
</evidence>
<evidence type="ECO:0000256" key="6">
    <source>
        <dbReference type="ARBA" id="ARBA00022857"/>
    </source>
</evidence>
<evidence type="ECO:0000256" key="10">
    <source>
        <dbReference type="ARBA" id="ARBA00047707"/>
    </source>
</evidence>
<gene>
    <name evidence="12" type="ORF">AAHA92_03325</name>
</gene>
<dbReference type="InterPro" id="IPR036188">
    <property type="entry name" value="FAD/NAD-bd_sf"/>
</dbReference>
<comment type="similarity">
    <text evidence="3">Belongs to the FMO family.</text>
</comment>
<evidence type="ECO:0000256" key="5">
    <source>
        <dbReference type="ARBA" id="ARBA00022827"/>
    </source>
</evidence>
<dbReference type="PANTHER" id="PTHR43539">
    <property type="entry name" value="FLAVIN-BINDING MONOOXYGENASE-LIKE PROTEIN (AFU_ORTHOLOGUE AFUA_4G09220)"/>
    <property type="match status" value="1"/>
</dbReference>
<name>A0ABD1IHT8_SALDI</name>
<dbReference type="AlphaFoldDB" id="A0ABD1IHT8"/>
<comment type="pathway">
    <text evidence="2">Plant hormone metabolism; auxin biosynthesis.</text>
</comment>
<dbReference type="EC" id="1.14.13.168" evidence="9"/>
<dbReference type="Gene3D" id="3.50.50.60">
    <property type="entry name" value="FAD/NAD(P)-binding domain"/>
    <property type="match status" value="1"/>
</dbReference>
<evidence type="ECO:0000313" key="12">
    <source>
        <dbReference type="EMBL" id="KAL1567902.1"/>
    </source>
</evidence>
<evidence type="ECO:0000313" key="13">
    <source>
        <dbReference type="Proteomes" id="UP001567538"/>
    </source>
</evidence>
<feature type="region of interest" description="Disordered" evidence="11">
    <location>
        <begin position="69"/>
        <end position="94"/>
    </location>
</feature>
<keyword evidence="13" id="KW-1185">Reference proteome</keyword>
<sequence>MSLQLRMWSVITTVVSFFMYTAISRVGLSPTKATSPRYGKSTHTTTSISISPNNYAPFLSCPCPPTTPPTSHAVSSSTASHASTSAPSTGGRWRWQRRVEDRGQKLRLRGWEVLLGRLCIPLIIRTTEGLPEKKVLVVGSGNSSMEIVVNLADCGARASIVVRNSFHILSRRIAYLTLVLLKYLPRKWADSFATMMSKILGRAGPAQLTILIVCGDLTKYGIQSPKKGPFALKDDNGKYSVIDVGAVDKIKSGEIKVLPGISSIKGKSTKQWLKGGDNFLNEDGLPKVNYPNHWKGINGLYCIGLAHKGLYGATIDAQNIAYHIKSQITH</sequence>
<evidence type="ECO:0000256" key="7">
    <source>
        <dbReference type="ARBA" id="ARBA00023002"/>
    </source>
</evidence>
<keyword evidence="4" id="KW-0285">Flavoprotein</keyword>
<dbReference type="Proteomes" id="UP001567538">
    <property type="component" value="Unassembled WGS sequence"/>
</dbReference>
<evidence type="ECO:0000256" key="4">
    <source>
        <dbReference type="ARBA" id="ARBA00022630"/>
    </source>
</evidence>
<dbReference type="EMBL" id="JBEAFC010000002">
    <property type="protein sequence ID" value="KAL1567902.1"/>
    <property type="molecule type" value="Genomic_DNA"/>
</dbReference>
<comment type="cofactor">
    <cofactor evidence="1">
        <name>FAD</name>
        <dbReference type="ChEBI" id="CHEBI:57692"/>
    </cofactor>
</comment>
<feature type="compositionally biased region" description="Low complexity" evidence="11">
    <location>
        <begin position="69"/>
        <end position="89"/>
    </location>
</feature>
<dbReference type="GO" id="GO:0103075">
    <property type="term" value="F:indole-3-pyruvate monooxygenase activity"/>
    <property type="evidence" value="ECO:0007669"/>
    <property type="project" value="UniProtKB-EC"/>
</dbReference>
<comment type="caution">
    <text evidence="12">The sequence shown here is derived from an EMBL/GenBank/DDBJ whole genome shotgun (WGS) entry which is preliminary data.</text>
</comment>
<evidence type="ECO:0000256" key="9">
    <source>
        <dbReference type="ARBA" id="ARBA00039148"/>
    </source>
</evidence>
<keyword evidence="7 12" id="KW-0560">Oxidoreductase</keyword>
<comment type="catalytic activity">
    <reaction evidence="10">
        <text>indole-3-pyruvate + NADPH + O2 + H(+) = (indol-3-yl)acetate + CO2 + NADP(+) + H2O</text>
        <dbReference type="Rhea" id="RHEA:34331"/>
        <dbReference type="ChEBI" id="CHEBI:15377"/>
        <dbReference type="ChEBI" id="CHEBI:15378"/>
        <dbReference type="ChEBI" id="CHEBI:15379"/>
        <dbReference type="ChEBI" id="CHEBI:16526"/>
        <dbReference type="ChEBI" id="CHEBI:17640"/>
        <dbReference type="ChEBI" id="CHEBI:30854"/>
        <dbReference type="ChEBI" id="CHEBI:57783"/>
        <dbReference type="ChEBI" id="CHEBI:58349"/>
        <dbReference type="EC" id="1.14.13.168"/>
    </reaction>
</comment>